<dbReference type="EC" id="1.1.1.85" evidence="13"/>
<organism evidence="16 17">
    <name type="scientific">Sabulicella glaciei</name>
    <dbReference type="NCBI Taxonomy" id="2984948"/>
    <lineage>
        <taxon>Bacteria</taxon>
        <taxon>Pseudomonadati</taxon>
        <taxon>Pseudomonadota</taxon>
        <taxon>Alphaproteobacteria</taxon>
        <taxon>Acetobacterales</taxon>
        <taxon>Acetobacteraceae</taxon>
        <taxon>Sabulicella</taxon>
    </lineage>
</organism>
<comment type="cofactor">
    <cofactor evidence="13 14">
        <name>Mg(2+)</name>
        <dbReference type="ChEBI" id="CHEBI:18420"/>
    </cofactor>
    <cofactor evidence="13 14">
        <name>Mn(2+)</name>
        <dbReference type="ChEBI" id="CHEBI:29035"/>
    </cofactor>
    <text evidence="13 14">Binds 1 Mg(2+) or Mn(2+) ion per subunit.</text>
</comment>
<evidence type="ECO:0000256" key="13">
    <source>
        <dbReference type="HAMAP-Rule" id="MF_01033"/>
    </source>
</evidence>
<sequence length="364" mass="39394">MKLLVLPGDGVGPEVTAQALRVLHWFAEHRGLALEVTERGFGLVNWQRHGTLMPDETWDRIEAAEAILFGAIGSLDQQAVIPSEERRKGSLLRMRKALDLYANIRPIRLLDALLEASPLKPRVAKGADFVILRELTAGMYFGTPRGVETLPDGTRRGVNTHSYTEGEIARAIRFACRLARERRGHVTSVDKANVMEAGALWREVAGRVAREEFPDVTLEHMLADNCAIQIARDPRRFDVIVTDNLFGDLLSDAGGAILGSLGMLPSASVNDRGQALYEPVHGSAPDIAGKGVANPLGAILSAALLLRWTAKRPEDAAMLELAVDRALDGGTRTADIAAPGERVVSTSGMGDAVLHELSLLQREA</sequence>
<evidence type="ECO:0000256" key="12">
    <source>
        <dbReference type="ARBA" id="ARBA00023304"/>
    </source>
</evidence>
<feature type="binding site" evidence="13">
    <location>
        <position position="95"/>
    </location>
    <ligand>
        <name>substrate</name>
    </ligand>
</feature>
<keyword evidence="10 13" id="KW-0560">Oxidoreductase</keyword>
<feature type="binding site" evidence="13">
    <location>
        <position position="133"/>
    </location>
    <ligand>
        <name>substrate</name>
    </ligand>
</feature>
<dbReference type="PANTHER" id="PTHR42979:SF1">
    <property type="entry name" value="3-ISOPROPYLMALATE DEHYDROGENASE"/>
    <property type="match status" value="1"/>
</dbReference>
<comment type="pathway">
    <text evidence="3 13 14">Amino-acid biosynthesis; L-leucine biosynthesis; L-leucine from 3-methyl-2-oxobutanoate: step 3/4.</text>
</comment>
<dbReference type="Pfam" id="PF00180">
    <property type="entry name" value="Iso_dh"/>
    <property type="match status" value="1"/>
</dbReference>
<evidence type="ECO:0000256" key="2">
    <source>
        <dbReference type="ARBA" id="ARBA00001936"/>
    </source>
</evidence>
<gene>
    <name evidence="13 16" type="primary">leuB</name>
    <name evidence="16" type="ORF">OF850_03455</name>
</gene>
<comment type="similarity">
    <text evidence="4 13">Belongs to the isocitrate and isopropylmalate dehydrogenases family. LeuB type 1 subfamily.</text>
</comment>
<feature type="domain" description="Isopropylmalate dehydrogenase-like" evidence="15">
    <location>
        <begin position="2"/>
        <end position="353"/>
    </location>
</feature>
<evidence type="ECO:0000313" key="17">
    <source>
        <dbReference type="Proteomes" id="UP001526430"/>
    </source>
</evidence>
<dbReference type="HAMAP" id="MF_01033">
    <property type="entry name" value="LeuB_type1"/>
    <property type="match status" value="1"/>
</dbReference>
<feature type="binding site" evidence="13">
    <location>
        <position position="248"/>
    </location>
    <ligand>
        <name>Mg(2+)</name>
        <dbReference type="ChEBI" id="CHEBI:18420"/>
    </ligand>
</feature>
<proteinExistence type="inferred from homology"/>
<evidence type="ECO:0000256" key="1">
    <source>
        <dbReference type="ARBA" id="ARBA00000624"/>
    </source>
</evidence>
<evidence type="ECO:0000256" key="7">
    <source>
        <dbReference type="ARBA" id="ARBA00022605"/>
    </source>
</evidence>
<dbReference type="Proteomes" id="UP001526430">
    <property type="component" value="Unassembled WGS sequence"/>
</dbReference>
<evidence type="ECO:0000256" key="4">
    <source>
        <dbReference type="ARBA" id="ARBA00008319"/>
    </source>
</evidence>
<dbReference type="InterPro" id="IPR024084">
    <property type="entry name" value="IsoPropMal-DH-like_dom"/>
</dbReference>
<accession>A0ABT3NR80</accession>
<feature type="site" description="Important for catalysis" evidence="13">
    <location>
        <position position="140"/>
    </location>
</feature>
<protein>
    <recommendedName>
        <fullName evidence="13">3-isopropylmalate dehydrogenase</fullName>
        <ecNumber evidence="13">1.1.1.85</ecNumber>
    </recommendedName>
    <alternativeName>
        <fullName evidence="13">3-IPM-DH</fullName>
    </alternativeName>
    <alternativeName>
        <fullName evidence="13">Beta-IPM dehydrogenase</fullName>
        <shortName evidence="13">IMDH</shortName>
    </alternativeName>
</protein>
<feature type="binding site" evidence="13">
    <location>
        <begin position="282"/>
        <end position="294"/>
    </location>
    <ligand>
        <name>NAD(+)</name>
        <dbReference type="ChEBI" id="CHEBI:57540"/>
    </ligand>
</feature>
<dbReference type="PROSITE" id="PS00470">
    <property type="entry name" value="IDH_IMDH"/>
    <property type="match status" value="1"/>
</dbReference>
<comment type="subunit">
    <text evidence="5 13 14">Homodimer.</text>
</comment>
<reference evidence="16 17" key="1">
    <citation type="submission" date="2022-10" db="EMBL/GenBank/DDBJ databases">
        <title>Roseococcus glaciei nov., sp. nov., isolated from glacier.</title>
        <authorList>
            <person name="Liu Q."/>
            <person name="Xin Y.-H."/>
        </authorList>
    </citation>
    <scope>NUCLEOTIDE SEQUENCE [LARGE SCALE GENOMIC DNA]</scope>
    <source>
        <strain evidence="16 17">MDT2-1-1</strain>
    </source>
</reference>
<dbReference type="InterPro" id="IPR019818">
    <property type="entry name" value="IsoCit/isopropylmalate_DH_CS"/>
</dbReference>
<comment type="function">
    <text evidence="13 14">Catalyzes the oxidation of 3-carboxy-2-hydroxy-4-methylpentanoate (3-isopropylmalate) to 3-carboxy-4-methyl-2-oxopentanoate. The product decarboxylates to 4-methyl-2 oxopentanoate.</text>
</comment>
<keyword evidence="12 13" id="KW-0100">Branched-chain amino acid biosynthesis</keyword>
<feature type="site" description="Important for catalysis" evidence="13">
    <location>
        <position position="191"/>
    </location>
</feature>
<dbReference type="PANTHER" id="PTHR42979">
    <property type="entry name" value="3-ISOPROPYLMALATE DEHYDROGENASE"/>
    <property type="match status" value="1"/>
</dbReference>
<evidence type="ECO:0000256" key="9">
    <source>
        <dbReference type="ARBA" id="ARBA00022842"/>
    </source>
</evidence>
<dbReference type="SUPFAM" id="SSF53659">
    <property type="entry name" value="Isocitrate/Isopropylmalate dehydrogenase-like"/>
    <property type="match status" value="1"/>
</dbReference>
<dbReference type="RefSeq" id="WP_301588345.1">
    <property type="nucleotide sequence ID" value="NZ_JAPFQI010000001.1"/>
</dbReference>
<comment type="catalytic activity">
    <reaction evidence="1 13 14">
        <text>(2R,3S)-3-isopropylmalate + NAD(+) = 4-methyl-2-oxopentanoate + CO2 + NADH</text>
        <dbReference type="Rhea" id="RHEA:32271"/>
        <dbReference type="ChEBI" id="CHEBI:16526"/>
        <dbReference type="ChEBI" id="CHEBI:17865"/>
        <dbReference type="ChEBI" id="CHEBI:35121"/>
        <dbReference type="ChEBI" id="CHEBI:57540"/>
        <dbReference type="ChEBI" id="CHEBI:57945"/>
        <dbReference type="EC" id="1.1.1.85"/>
    </reaction>
</comment>
<evidence type="ECO:0000256" key="11">
    <source>
        <dbReference type="ARBA" id="ARBA00023027"/>
    </source>
</evidence>
<feature type="binding site" evidence="13">
    <location>
        <position position="224"/>
    </location>
    <ligand>
        <name>substrate</name>
    </ligand>
</feature>
<evidence type="ECO:0000256" key="8">
    <source>
        <dbReference type="ARBA" id="ARBA00022723"/>
    </source>
</evidence>
<comment type="caution">
    <text evidence="13">Lacks conserved residue(s) required for the propagation of feature annotation.</text>
</comment>
<keyword evidence="11 13" id="KW-0520">NAD</keyword>
<dbReference type="GO" id="GO:0003862">
    <property type="term" value="F:3-isopropylmalate dehydrogenase activity"/>
    <property type="evidence" value="ECO:0007669"/>
    <property type="project" value="UniProtKB-EC"/>
</dbReference>
<dbReference type="InterPro" id="IPR004429">
    <property type="entry name" value="Isopropylmalate_DH"/>
</dbReference>
<evidence type="ECO:0000256" key="5">
    <source>
        <dbReference type="ARBA" id="ARBA00011738"/>
    </source>
</evidence>
<dbReference type="Gene3D" id="3.40.718.10">
    <property type="entry name" value="Isopropylmalate Dehydrogenase"/>
    <property type="match status" value="1"/>
</dbReference>
<feature type="binding site" evidence="13">
    <location>
        <position position="252"/>
    </location>
    <ligand>
        <name>Mg(2+)</name>
        <dbReference type="ChEBI" id="CHEBI:18420"/>
    </ligand>
</feature>
<evidence type="ECO:0000256" key="14">
    <source>
        <dbReference type="RuleBase" id="RU004445"/>
    </source>
</evidence>
<evidence type="ECO:0000313" key="16">
    <source>
        <dbReference type="EMBL" id="MCW8084673.1"/>
    </source>
</evidence>
<keyword evidence="13" id="KW-0963">Cytoplasm</keyword>
<feature type="binding site" evidence="13">
    <location>
        <position position="105"/>
    </location>
    <ligand>
        <name>substrate</name>
    </ligand>
</feature>
<evidence type="ECO:0000256" key="6">
    <source>
        <dbReference type="ARBA" id="ARBA00022430"/>
    </source>
</evidence>
<name>A0ABT3NR80_9PROT</name>
<keyword evidence="9 13" id="KW-0460">Magnesium</keyword>
<feature type="binding site" evidence="13">
    <location>
        <position position="224"/>
    </location>
    <ligand>
        <name>Mg(2+)</name>
        <dbReference type="ChEBI" id="CHEBI:18420"/>
    </ligand>
</feature>
<evidence type="ECO:0000256" key="10">
    <source>
        <dbReference type="ARBA" id="ARBA00023002"/>
    </source>
</evidence>
<evidence type="ECO:0000259" key="15">
    <source>
        <dbReference type="SMART" id="SM01329"/>
    </source>
</evidence>
<keyword evidence="7 13" id="KW-0028">Amino-acid biosynthesis</keyword>
<keyword evidence="17" id="KW-1185">Reference proteome</keyword>
<comment type="caution">
    <text evidence="16">The sequence shown here is derived from an EMBL/GenBank/DDBJ whole genome shotgun (WGS) entry which is preliminary data.</text>
</comment>
<keyword evidence="6 13" id="KW-0432">Leucine biosynthesis</keyword>
<keyword evidence="8 13" id="KW-0479">Metal-binding</keyword>
<comment type="subcellular location">
    <subcellularLocation>
        <location evidence="13">Cytoplasm</location>
    </subcellularLocation>
</comment>
<dbReference type="EMBL" id="JAPFQI010000001">
    <property type="protein sequence ID" value="MCW8084673.1"/>
    <property type="molecule type" value="Genomic_DNA"/>
</dbReference>
<keyword evidence="13" id="KW-0464">Manganese</keyword>
<dbReference type="NCBIfam" id="TIGR00169">
    <property type="entry name" value="leuB"/>
    <property type="match status" value="1"/>
</dbReference>
<dbReference type="SMART" id="SM01329">
    <property type="entry name" value="Iso_dh"/>
    <property type="match status" value="1"/>
</dbReference>
<comment type="cofactor">
    <cofactor evidence="2">
        <name>Mn(2+)</name>
        <dbReference type="ChEBI" id="CHEBI:29035"/>
    </cofactor>
</comment>
<evidence type="ECO:0000256" key="3">
    <source>
        <dbReference type="ARBA" id="ARBA00004762"/>
    </source>
</evidence>